<keyword evidence="5" id="KW-1185">Reference proteome</keyword>
<comment type="caution">
    <text evidence="4">The sequence shown here is derived from an EMBL/GenBank/DDBJ whole genome shotgun (WGS) entry which is preliminary data.</text>
</comment>
<dbReference type="PANTHER" id="PTHR30535:SF7">
    <property type="entry name" value="IRON(III) DICITRATE-BINDING PROTEIN"/>
    <property type="match status" value="1"/>
</dbReference>
<evidence type="ECO:0000313" key="4">
    <source>
        <dbReference type="EMBL" id="MBE7325749.1"/>
    </source>
</evidence>
<reference evidence="4 5" key="1">
    <citation type="submission" date="2020-10" db="EMBL/GenBank/DDBJ databases">
        <title>Nocardioides sp. isolated from sludge.</title>
        <authorList>
            <person name="Zhang X."/>
        </authorList>
    </citation>
    <scope>NUCLEOTIDE SEQUENCE [LARGE SCALE GENOMIC DNA]</scope>
    <source>
        <strain evidence="4 5">Y6</strain>
    </source>
</reference>
<dbReference type="SUPFAM" id="SSF53807">
    <property type="entry name" value="Helical backbone' metal receptor"/>
    <property type="match status" value="1"/>
</dbReference>
<evidence type="ECO:0000259" key="3">
    <source>
        <dbReference type="PROSITE" id="PS50983"/>
    </source>
</evidence>
<dbReference type="PROSITE" id="PS51257">
    <property type="entry name" value="PROKAR_LIPOPROTEIN"/>
    <property type="match status" value="1"/>
</dbReference>
<dbReference type="Pfam" id="PF01497">
    <property type="entry name" value="Peripla_BP_2"/>
    <property type="match status" value="1"/>
</dbReference>
<feature type="signal peptide" evidence="2">
    <location>
        <begin position="1"/>
        <end position="26"/>
    </location>
</feature>
<accession>A0ABR9RVZ6</accession>
<proteinExistence type="inferred from homology"/>
<dbReference type="Gene3D" id="3.40.50.1980">
    <property type="entry name" value="Nitrogenase molybdenum iron protein domain"/>
    <property type="match status" value="2"/>
</dbReference>
<name>A0ABR9RVZ6_9ACTN</name>
<evidence type="ECO:0000313" key="5">
    <source>
        <dbReference type="Proteomes" id="UP000756387"/>
    </source>
</evidence>
<dbReference type="InterPro" id="IPR002491">
    <property type="entry name" value="ABC_transptr_periplasmic_BD"/>
</dbReference>
<evidence type="ECO:0000256" key="1">
    <source>
        <dbReference type="ARBA" id="ARBA00008814"/>
    </source>
</evidence>
<gene>
    <name evidence="4" type="ORF">IEQ44_13935</name>
</gene>
<sequence>MIRPTTVPGLSLAAGAVLLLAGCAGAPMKESGAAGSSDRFPVELVNCDQQVVVESTPERVVTLNQGATEVVLALGLGDRLAGTAYLDDAISDRWAEEYEQAPVLAEEYPTHEAVLEAEPDLVYASYASAFDKGVAGDRSVLADSGTQSYLSPFGCPDESQRPAPTFDAVWQELSEVAELLGEPERSTALVSEQKETLSRVRTQAPGEGLTALWYDSGDKTPFVGAGEGGPQLILDAVGAENMFHDVDRGWGEGSWEDVLATDPDVIVLADASWSSAQEKRAFLEKDPVLSELTAVKKGAFVTVAYSEATPGVRMVDGAASVARQLADLELGQ</sequence>
<protein>
    <submittedName>
        <fullName evidence="4">ABC transporter substrate-binding protein</fullName>
    </submittedName>
</protein>
<dbReference type="EMBL" id="JADCSA010000015">
    <property type="protein sequence ID" value="MBE7325749.1"/>
    <property type="molecule type" value="Genomic_DNA"/>
</dbReference>
<dbReference type="PROSITE" id="PS50983">
    <property type="entry name" value="FE_B12_PBP"/>
    <property type="match status" value="1"/>
</dbReference>
<keyword evidence="2" id="KW-0732">Signal</keyword>
<organism evidence="4 5">
    <name type="scientific">Nocardioides malaquae</name>
    <dbReference type="NCBI Taxonomy" id="2773426"/>
    <lineage>
        <taxon>Bacteria</taxon>
        <taxon>Bacillati</taxon>
        <taxon>Actinomycetota</taxon>
        <taxon>Actinomycetes</taxon>
        <taxon>Propionibacteriales</taxon>
        <taxon>Nocardioidaceae</taxon>
        <taxon>Nocardioides</taxon>
    </lineage>
</organism>
<feature type="domain" description="Fe/B12 periplasmic-binding" evidence="3">
    <location>
        <begin position="59"/>
        <end position="332"/>
    </location>
</feature>
<evidence type="ECO:0000256" key="2">
    <source>
        <dbReference type="SAM" id="SignalP"/>
    </source>
</evidence>
<dbReference type="Proteomes" id="UP000756387">
    <property type="component" value="Unassembled WGS sequence"/>
</dbReference>
<comment type="similarity">
    <text evidence="1">Belongs to the bacterial solute-binding protein 8 family.</text>
</comment>
<dbReference type="InterPro" id="IPR050902">
    <property type="entry name" value="ABC_Transporter_SBP"/>
</dbReference>
<dbReference type="PANTHER" id="PTHR30535">
    <property type="entry name" value="VITAMIN B12-BINDING PROTEIN"/>
    <property type="match status" value="1"/>
</dbReference>
<dbReference type="RefSeq" id="WP_193639074.1">
    <property type="nucleotide sequence ID" value="NZ_JADCSA010000015.1"/>
</dbReference>
<feature type="chain" id="PRO_5046856244" evidence="2">
    <location>
        <begin position="27"/>
        <end position="332"/>
    </location>
</feature>